<dbReference type="PANTHER" id="PTHR30570">
    <property type="entry name" value="PERIPLASMIC PHOSPHATE BINDING COMPONENT OF PHOSPHATE ABC TRANSPORTER"/>
    <property type="match status" value="1"/>
</dbReference>
<dbReference type="Gene3D" id="3.40.190.10">
    <property type="entry name" value="Periplasmic binding protein-like II"/>
    <property type="match status" value="2"/>
</dbReference>
<dbReference type="PANTHER" id="PTHR30570:SF1">
    <property type="entry name" value="PHOSPHATE-BINDING PROTEIN PSTS"/>
    <property type="match status" value="1"/>
</dbReference>
<dbReference type="GO" id="GO:0042301">
    <property type="term" value="F:phosphate ion binding"/>
    <property type="evidence" value="ECO:0007669"/>
    <property type="project" value="UniProtKB-UniRule"/>
</dbReference>
<keyword evidence="4" id="KW-0592">Phosphate transport</keyword>
<accession>A0A250IJ60</accession>
<dbReference type="InterPro" id="IPR050811">
    <property type="entry name" value="Phosphate_ABC_transporter"/>
</dbReference>
<comment type="similarity">
    <text evidence="1 4">Belongs to the PstS family.</text>
</comment>
<dbReference type="KEGG" id="mbd:MEBOL_005328"/>
<keyword evidence="2 4" id="KW-0813">Transport</keyword>
<reference evidence="6 7" key="1">
    <citation type="submission" date="2017-06" db="EMBL/GenBank/DDBJ databases">
        <authorList>
            <person name="Kim H.J."/>
            <person name="Triplett B.A."/>
        </authorList>
    </citation>
    <scope>NUCLEOTIDE SEQUENCE [LARGE SCALE GENOMIC DNA]</scope>
    <source>
        <strain evidence="6 7">DSM 14713</strain>
    </source>
</reference>
<gene>
    <name evidence="6" type="ORF">MEBOL_005328</name>
</gene>
<dbReference type="AlphaFoldDB" id="A0A250IJ60"/>
<evidence type="ECO:0000256" key="4">
    <source>
        <dbReference type="RuleBase" id="RU367119"/>
    </source>
</evidence>
<dbReference type="EMBL" id="CP022163">
    <property type="protein sequence ID" value="ATB31859.1"/>
    <property type="molecule type" value="Genomic_DNA"/>
</dbReference>
<proteinExistence type="inferred from homology"/>
<evidence type="ECO:0000256" key="2">
    <source>
        <dbReference type="ARBA" id="ARBA00022448"/>
    </source>
</evidence>
<dbReference type="CDD" id="cd13653">
    <property type="entry name" value="PBP2_phosphate_like_1"/>
    <property type="match status" value="1"/>
</dbReference>
<feature type="domain" description="PBP" evidence="5">
    <location>
        <begin position="41"/>
        <end position="278"/>
    </location>
</feature>
<organism evidence="6 7">
    <name type="scientific">Melittangium boletus DSM 14713</name>
    <dbReference type="NCBI Taxonomy" id="1294270"/>
    <lineage>
        <taxon>Bacteria</taxon>
        <taxon>Pseudomonadati</taxon>
        <taxon>Myxococcota</taxon>
        <taxon>Myxococcia</taxon>
        <taxon>Myxococcales</taxon>
        <taxon>Cystobacterineae</taxon>
        <taxon>Archangiaceae</taxon>
        <taxon>Melittangium</taxon>
    </lineage>
</organism>
<dbReference type="Pfam" id="PF12849">
    <property type="entry name" value="PBP_like_2"/>
    <property type="match status" value="1"/>
</dbReference>
<dbReference type="NCBIfam" id="TIGR02136">
    <property type="entry name" value="ptsS_2"/>
    <property type="match status" value="1"/>
</dbReference>
<evidence type="ECO:0000313" key="6">
    <source>
        <dbReference type="EMBL" id="ATB31859.1"/>
    </source>
</evidence>
<keyword evidence="7" id="KW-1185">Reference proteome</keyword>
<evidence type="ECO:0000313" key="7">
    <source>
        <dbReference type="Proteomes" id="UP000217289"/>
    </source>
</evidence>
<dbReference type="Proteomes" id="UP000217289">
    <property type="component" value="Chromosome"/>
</dbReference>
<evidence type="ECO:0000256" key="3">
    <source>
        <dbReference type="ARBA" id="ARBA00022729"/>
    </source>
</evidence>
<evidence type="ECO:0000256" key="1">
    <source>
        <dbReference type="ARBA" id="ARBA00008725"/>
    </source>
</evidence>
<dbReference type="SUPFAM" id="SSF53850">
    <property type="entry name" value="Periplasmic binding protein-like II"/>
    <property type="match status" value="1"/>
</dbReference>
<evidence type="ECO:0000259" key="5">
    <source>
        <dbReference type="Pfam" id="PF12849"/>
    </source>
</evidence>
<dbReference type="InterPro" id="IPR011862">
    <property type="entry name" value="Phos-bd"/>
</dbReference>
<comment type="function">
    <text evidence="4">Involved in the system for phosphate transport across the cytoplasmic membrane.</text>
</comment>
<name>A0A250IJ60_9BACT</name>
<keyword evidence="3" id="KW-0732">Signal</keyword>
<sequence>MRWPRRSHLFPLVLLVLVSGCRRPPKGSGEDAGTPPRGPEVMLTVKGSDTLVILAQRWAEHFMKAHPGARIQVTGGGSGTGIAALINGTTDIAMASRPLEDAERRQVRQKHPQGPVELAVALDGISFYVHESNPVSGLTLAQLKAIYLGDTTRWKDVGGEDKPIVVYSRESSSGTYAYVKERVLGGQDFTERAQTLPGTAAVVNAVSLERHGIGFGGAAYLRGVKALKVGRDAQRAVFLSAETLRDGTYPLARELYFDLVRPPSGLAREFIDHALSPEGQRTVIDAGFFPVK</sequence>
<dbReference type="InterPro" id="IPR024370">
    <property type="entry name" value="PBP_domain"/>
</dbReference>
<protein>
    <recommendedName>
        <fullName evidence="4">Phosphate-binding protein</fullName>
    </recommendedName>
</protein>
<dbReference type="GO" id="GO:0006817">
    <property type="term" value="P:phosphate ion transport"/>
    <property type="evidence" value="ECO:0007669"/>
    <property type="project" value="UniProtKB-UniRule"/>
</dbReference>
<dbReference type="RefSeq" id="WP_245918882.1">
    <property type="nucleotide sequence ID" value="NZ_CP022163.1"/>
</dbReference>
<dbReference type="PROSITE" id="PS51257">
    <property type="entry name" value="PROKAR_LIPOPROTEIN"/>
    <property type="match status" value="1"/>
</dbReference>